<dbReference type="GO" id="GO:0015297">
    <property type="term" value="F:antiporter activity"/>
    <property type="evidence" value="ECO:0007669"/>
    <property type="project" value="UniProtKB-KW"/>
</dbReference>
<evidence type="ECO:0000313" key="13">
    <source>
        <dbReference type="EMBL" id="KRN93659.1"/>
    </source>
</evidence>
<evidence type="ECO:0000256" key="2">
    <source>
        <dbReference type="ARBA" id="ARBA00005551"/>
    </source>
</evidence>
<evidence type="ECO:0000256" key="4">
    <source>
        <dbReference type="ARBA" id="ARBA00022449"/>
    </source>
</evidence>
<evidence type="ECO:0000256" key="8">
    <source>
        <dbReference type="ARBA" id="ARBA00023065"/>
    </source>
</evidence>
<organism evidence="13 14">
    <name type="scientific">Pediococcus stilesii</name>
    <dbReference type="NCBI Taxonomy" id="331679"/>
    <lineage>
        <taxon>Bacteria</taxon>
        <taxon>Bacillati</taxon>
        <taxon>Bacillota</taxon>
        <taxon>Bacilli</taxon>
        <taxon>Lactobacillales</taxon>
        <taxon>Lactobacillaceae</taxon>
        <taxon>Pediococcus</taxon>
    </lineage>
</organism>
<dbReference type="NCBIfam" id="TIGR00932">
    <property type="entry name" value="2a37"/>
    <property type="match status" value="1"/>
</dbReference>
<feature type="transmembrane region" description="Helical" evidence="11">
    <location>
        <begin position="265"/>
        <end position="284"/>
    </location>
</feature>
<dbReference type="GO" id="GO:0006814">
    <property type="term" value="P:sodium ion transport"/>
    <property type="evidence" value="ECO:0007669"/>
    <property type="project" value="UniProtKB-KW"/>
</dbReference>
<comment type="subcellular location">
    <subcellularLocation>
        <location evidence="1">Membrane</location>
        <topology evidence="1">Multi-pass membrane protein</topology>
    </subcellularLocation>
</comment>
<evidence type="ECO:0000256" key="5">
    <source>
        <dbReference type="ARBA" id="ARBA00022692"/>
    </source>
</evidence>
<evidence type="ECO:0000256" key="6">
    <source>
        <dbReference type="ARBA" id="ARBA00022989"/>
    </source>
</evidence>
<dbReference type="PANTHER" id="PTHR43562">
    <property type="entry name" value="NAPA-TYPE SODIUM/HYDROGEN ANTIPORTER"/>
    <property type="match status" value="1"/>
</dbReference>
<dbReference type="AlphaFoldDB" id="A0A0R2KVW1"/>
<keyword evidence="8" id="KW-0406">Ion transport</keyword>
<dbReference type="Pfam" id="PF00999">
    <property type="entry name" value="Na_H_Exchanger"/>
    <property type="match status" value="1"/>
</dbReference>
<evidence type="ECO:0000313" key="14">
    <source>
        <dbReference type="Proteomes" id="UP000051859"/>
    </source>
</evidence>
<name>A0A0R2KVW1_9LACO</name>
<keyword evidence="3" id="KW-0813">Transport</keyword>
<dbReference type="PANTHER" id="PTHR43562:SF3">
    <property type="entry name" value="SODIUM ION_PROTON EXCHANGER (EUROFUNG)"/>
    <property type="match status" value="1"/>
</dbReference>
<accession>A0A0R2KVW1</accession>
<feature type="transmembrane region" description="Helical" evidence="11">
    <location>
        <begin position="354"/>
        <end position="373"/>
    </location>
</feature>
<keyword evidence="9 11" id="KW-0472">Membrane</keyword>
<gene>
    <name evidence="13" type="ORF">IV81_GL000400</name>
</gene>
<evidence type="ECO:0000256" key="9">
    <source>
        <dbReference type="ARBA" id="ARBA00023136"/>
    </source>
</evidence>
<dbReference type="EMBL" id="JQBX01000012">
    <property type="protein sequence ID" value="KRN93659.1"/>
    <property type="molecule type" value="Genomic_DNA"/>
</dbReference>
<proteinExistence type="inferred from homology"/>
<dbReference type="InterPro" id="IPR006153">
    <property type="entry name" value="Cation/H_exchanger_TM"/>
</dbReference>
<dbReference type="PATRIC" id="fig|331679.3.peg.406"/>
<keyword evidence="5 11" id="KW-0812">Transmembrane</keyword>
<feature type="transmembrane region" description="Helical" evidence="11">
    <location>
        <begin position="84"/>
        <end position="108"/>
    </location>
</feature>
<evidence type="ECO:0000256" key="7">
    <source>
        <dbReference type="ARBA" id="ARBA00023053"/>
    </source>
</evidence>
<feature type="transmembrane region" description="Helical" evidence="11">
    <location>
        <begin position="221"/>
        <end position="245"/>
    </location>
</feature>
<feature type="transmembrane region" description="Helical" evidence="11">
    <location>
        <begin position="291"/>
        <end position="315"/>
    </location>
</feature>
<feature type="transmembrane region" description="Helical" evidence="11">
    <location>
        <begin position="52"/>
        <end position="72"/>
    </location>
</feature>
<evidence type="ECO:0000256" key="11">
    <source>
        <dbReference type="SAM" id="Phobius"/>
    </source>
</evidence>
<dbReference type="InterPro" id="IPR004771">
    <property type="entry name" value="K/H_exchanger"/>
</dbReference>
<dbReference type="GO" id="GO:0016020">
    <property type="term" value="C:membrane"/>
    <property type="evidence" value="ECO:0007669"/>
    <property type="project" value="UniProtKB-SubCell"/>
</dbReference>
<keyword evidence="14" id="KW-1185">Reference proteome</keyword>
<dbReference type="GO" id="GO:0008324">
    <property type="term" value="F:monoatomic cation transmembrane transporter activity"/>
    <property type="evidence" value="ECO:0007669"/>
    <property type="project" value="InterPro"/>
</dbReference>
<keyword evidence="6 11" id="KW-1133">Transmembrane helix</keyword>
<dbReference type="Gene3D" id="1.20.1530.20">
    <property type="match status" value="1"/>
</dbReference>
<evidence type="ECO:0000256" key="3">
    <source>
        <dbReference type="ARBA" id="ARBA00022448"/>
    </source>
</evidence>
<evidence type="ECO:0000259" key="12">
    <source>
        <dbReference type="Pfam" id="PF00999"/>
    </source>
</evidence>
<dbReference type="RefSeq" id="WP_057803473.1">
    <property type="nucleotide sequence ID" value="NZ_JQBX01000012.1"/>
</dbReference>
<keyword evidence="10" id="KW-0739">Sodium transport</keyword>
<protein>
    <submittedName>
        <fullName evidence="13">Kef-type K+ transport system, membrane component</fullName>
    </submittedName>
</protein>
<comment type="similarity">
    <text evidence="2">Belongs to the monovalent cation:proton antiporter 2 (CPA2) transporter (TC 2.A.37) family.</text>
</comment>
<comment type="caution">
    <text evidence="13">The sequence shown here is derived from an EMBL/GenBank/DDBJ whole genome shotgun (WGS) entry which is preliminary data.</text>
</comment>
<feature type="transmembrane region" description="Helical" evidence="11">
    <location>
        <begin position="178"/>
        <end position="200"/>
    </location>
</feature>
<reference evidence="13 14" key="1">
    <citation type="journal article" date="2015" name="Genome Announc.">
        <title>Expanding the biotechnology potential of lactobacilli through comparative genomics of 213 strains and associated genera.</title>
        <authorList>
            <person name="Sun Z."/>
            <person name="Harris H.M."/>
            <person name="McCann A."/>
            <person name="Guo C."/>
            <person name="Argimon S."/>
            <person name="Zhang W."/>
            <person name="Yang X."/>
            <person name="Jeffery I.B."/>
            <person name="Cooney J.C."/>
            <person name="Kagawa T.F."/>
            <person name="Liu W."/>
            <person name="Song Y."/>
            <person name="Salvetti E."/>
            <person name="Wrobel A."/>
            <person name="Rasinkangas P."/>
            <person name="Parkhill J."/>
            <person name="Rea M.C."/>
            <person name="O'Sullivan O."/>
            <person name="Ritari J."/>
            <person name="Douillard F.P."/>
            <person name="Paul Ross R."/>
            <person name="Yang R."/>
            <person name="Briner A.E."/>
            <person name="Felis G.E."/>
            <person name="de Vos W.M."/>
            <person name="Barrangou R."/>
            <person name="Klaenhammer T.R."/>
            <person name="Caufield P.W."/>
            <person name="Cui Y."/>
            <person name="Zhang H."/>
            <person name="O'Toole P.W."/>
        </authorList>
    </citation>
    <scope>NUCLEOTIDE SEQUENCE [LARGE SCALE GENOMIC DNA]</scope>
    <source>
        <strain evidence="13 14">DSM 18001</strain>
    </source>
</reference>
<evidence type="ECO:0000256" key="1">
    <source>
        <dbReference type="ARBA" id="ARBA00004141"/>
    </source>
</evidence>
<keyword evidence="4" id="KW-0050">Antiport</keyword>
<sequence length="387" mass="40740">MEFVGVLVLILVLTLLAGHFAQRIGFPAVVGQLLIGIVLGPGVLGLIHTNELISVFSEIGVIILMFLAGLESDLKMLQKYIKPALIVAVLGVILPIALVGGASLLFGVNPMESLFIGVIFSATSVSISVEVLKEYRTLNTKEGATILGAAVADDIIGVLLLGVMIALTSSKTGSNSNIGLAIFYQILFFIGVYVIGKWIVPVLMRLSDRLYITASRTVMSMIICLGLAWLADVAGLSGAIGAFFAGVAVSLTDQDDEINESIEPIGYAIFIPVFFVSVGLSMTFSGLQSVIGLIVTLTVLATLTKLLGCGLGAYMSGFDLTSSGVIGAGMISRGEMALITLQIGYGEHLMSETYYSAIVLVIVIVTLVAPFILKDAIRRNKAAMNNA</sequence>
<feature type="transmembrane region" description="Helical" evidence="11">
    <location>
        <begin position="114"/>
        <end position="132"/>
    </location>
</feature>
<dbReference type="Proteomes" id="UP000051859">
    <property type="component" value="Unassembled WGS sequence"/>
</dbReference>
<evidence type="ECO:0000256" key="10">
    <source>
        <dbReference type="ARBA" id="ARBA00023201"/>
    </source>
</evidence>
<feature type="transmembrane region" description="Helical" evidence="11">
    <location>
        <begin position="144"/>
        <end position="166"/>
    </location>
</feature>
<dbReference type="STRING" id="331679.IV81_GL000400"/>
<feature type="domain" description="Cation/H+ exchanger transmembrane" evidence="12">
    <location>
        <begin position="12"/>
        <end position="374"/>
    </location>
</feature>
<keyword evidence="7" id="KW-0915">Sodium</keyword>
<dbReference type="InterPro" id="IPR038770">
    <property type="entry name" value="Na+/solute_symporter_sf"/>
</dbReference>
<dbReference type="GO" id="GO:1902600">
    <property type="term" value="P:proton transmembrane transport"/>
    <property type="evidence" value="ECO:0007669"/>
    <property type="project" value="InterPro"/>
</dbReference>